<protein>
    <recommendedName>
        <fullName evidence="1">DDE-1 domain-containing protein</fullName>
    </recommendedName>
</protein>
<keyword evidence="3" id="KW-1185">Reference proteome</keyword>
<evidence type="ECO:0000313" key="2">
    <source>
        <dbReference type="EMBL" id="DBA01993.1"/>
    </source>
</evidence>
<gene>
    <name evidence="2" type="ORF">N0F65_006726</name>
</gene>
<dbReference type="Proteomes" id="UP001146120">
    <property type="component" value="Unassembled WGS sequence"/>
</dbReference>
<dbReference type="PANTHER" id="PTHR19303:SF73">
    <property type="entry name" value="PROTEIN PDC2"/>
    <property type="match status" value="1"/>
</dbReference>
<proteinExistence type="predicted"/>
<accession>A0AAV2Z3P3</accession>
<dbReference type="PANTHER" id="PTHR19303">
    <property type="entry name" value="TRANSPOSON"/>
    <property type="match status" value="1"/>
</dbReference>
<reference evidence="2" key="2">
    <citation type="journal article" date="2023" name="Microbiol Resour">
        <title>Decontamination and Annotation of the Draft Genome Sequence of the Oomycete Lagenidium giganteum ARSEF 373.</title>
        <authorList>
            <person name="Morgan W.R."/>
            <person name="Tartar A."/>
        </authorList>
    </citation>
    <scope>NUCLEOTIDE SEQUENCE</scope>
    <source>
        <strain evidence="2">ARSEF 373</strain>
    </source>
</reference>
<feature type="domain" description="DDE-1" evidence="1">
    <location>
        <begin position="180"/>
        <end position="268"/>
    </location>
</feature>
<dbReference type="GO" id="GO:0003677">
    <property type="term" value="F:DNA binding"/>
    <property type="evidence" value="ECO:0007669"/>
    <property type="project" value="TreeGrafter"/>
</dbReference>
<dbReference type="EMBL" id="DAKRPA010000038">
    <property type="protein sequence ID" value="DBA01993.1"/>
    <property type="molecule type" value="Genomic_DNA"/>
</dbReference>
<sequence length="285" mass="32100">MVVALAWRHPENPKSPSKWRATRAALKPDRHHNRLAGNPRLEGGLLQWLIQEEAAGIIMTDAAITVKARKLLCAFETTSKLELIKGKFKVRFGLRCRTLHGEADIVDPAVLKSSHNALRHIDNTDETALFYVKTLHQNEVAQRDQKKDRATVLFAVNADGFDKRPALVIGHAVASRTDLHMTLAMQQERPTNITIQFLPKNATSRAQLLDAGIIASFKKSYNHELVSRAIDLDDAGCTKDNLIQLIEAMAWINRIWAKMPHEVIVNCWKHVGILEQNSDHIPKKD</sequence>
<dbReference type="InterPro" id="IPR050863">
    <property type="entry name" value="CenT-Element_Derived"/>
</dbReference>
<evidence type="ECO:0000259" key="1">
    <source>
        <dbReference type="Pfam" id="PF03184"/>
    </source>
</evidence>
<dbReference type="AlphaFoldDB" id="A0AAV2Z3P3"/>
<organism evidence="2 3">
    <name type="scientific">Lagenidium giganteum</name>
    <dbReference type="NCBI Taxonomy" id="4803"/>
    <lineage>
        <taxon>Eukaryota</taxon>
        <taxon>Sar</taxon>
        <taxon>Stramenopiles</taxon>
        <taxon>Oomycota</taxon>
        <taxon>Peronosporomycetes</taxon>
        <taxon>Pythiales</taxon>
        <taxon>Pythiaceae</taxon>
    </lineage>
</organism>
<evidence type="ECO:0000313" key="3">
    <source>
        <dbReference type="Proteomes" id="UP001146120"/>
    </source>
</evidence>
<dbReference type="InterPro" id="IPR004875">
    <property type="entry name" value="DDE_SF_endonuclease_dom"/>
</dbReference>
<dbReference type="GO" id="GO:0005634">
    <property type="term" value="C:nucleus"/>
    <property type="evidence" value="ECO:0007669"/>
    <property type="project" value="TreeGrafter"/>
</dbReference>
<comment type="caution">
    <text evidence="2">The sequence shown here is derived from an EMBL/GenBank/DDBJ whole genome shotgun (WGS) entry which is preliminary data.</text>
</comment>
<dbReference type="Pfam" id="PF03184">
    <property type="entry name" value="DDE_1"/>
    <property type="match status" value="1"/>
</dbReference>
<name>A0AAV2Z3P3_9STRA</name>
<reference evidence="2" key="1">
    <citation type="submission" date="2022-11" db="EMBL/GenBank/DDBJ databases">
        <authorList>
            <person name="Morgan W.R."/>
            <person name="Tartar A."/>
        </authorList>
    </citation>
    <scope>NUCLEOTIDE SEQUENCE</scope>
    <source>
        <strain evidence="2">ARSEF 373</strain>
    </source>
</reference>